<dbReference type="InterPro" id="IPR001173">
    <property type="entry name" value="Glyco_trans_2-like"/>
</dbReference>
<dbReference type="RefSeq" id="WP_129919903.1">
    <property type="nucleotide sequence ID" value="NZ_SEWE01000006.1"/>
</dbReference>
<keyword evidence="2" id="KW-1003">Cell membrane</keyword>
<keyword evidence="3" id="KW-0328">Glycosyltransferase</keyword>
<dbReference type="Pfam" id="PF00535">
    <property type="entry name" value="Glycos_transf_2"/>
    <property type="match status" value="1"/>
</dbReference>
<dbReference type="SUPFAM" id="SSF53448">
    <property type="entry name" value="Nucleotide-diphospho-sugar transferases"/>
    <property type="match status" value="1"/>
</dbReference>
<dbReference type="InterPro" id="IPR029044">
    <property type="entry name" value="Nucleotide-diphossugar_trans"/>
</dbReference>
<gene>
    <name evidence="7" type="ORF">EWM57_04315</name>
</gene>
<evidence type="ECO:0000256" key="3">
    <source>
        <dbReference type="ARBA" id="ARBA00022676"/>
    </source>
</evidence>
<dbReference type="AlphaFoldDB" id="A0A4Q5LI74"/>
<accession>A0A4Q5LI74</accession>
<keyword evidence="5" id="KW-0472">Membrane</keyword>
<evidence type="ECO:0000259" key="6">
    <source>
        <dbReference type="Pfam" id="PF00535"/>
    </source>
</evidence>
<reference evidence="7 8" key="1">
    <citation type="submission" date="2019-02" db="EMBL/GenBank/DDBJ databases">
        <title>Bacterial novel species isolated from soil.</title>
        <authorList>
            <person name="Jung H.-Y."/>
        </authorList>
    </citation>
    <scope>NUCLEOTIDE SEQUENCE [LARGE SCALE GENOMIC DNA]</scope>
    <source>
        <strain evidence="7 8">1-3-3-3</strain>
    </source>
</reference>
<dbReference type="Gene3D" id="3.90.550.10">
    <property type="entry name" value="Spore Coat Polysaccharide Biosynthesis Protein SpsA, Chain A"/>
    <property type="match status" value="1"/>
</dbReference>
<keyword evidence="8" id="KW-1185">Reference proteome</keyword>
<evidence type="ECO:0000256" key="2">
    <source>
        <dbReference type="ARBA" id="ARBA00022475"/>
    </source>
</evidence>
<protein>
    <submittedName>
        <fullName evidence="7">Glycosyltransferase</fullName>
    </submittedName>
</protein>
<name>A0A4Q5LI74_9BACT</name>
<evidence type="ECO:0000256" key="4">
    <source>
        <dbReference type="ARBA" id="ARBA00022679"/>
    </source>
</evidence>
<dbReference type="GO" id="GO:0016757">
    <property type="term" value="F:glycosyltransferase activity"/>
    <property type="evidence" value="ECO:0007669"/>
    <property type="project" value="UniProtKB-KW"/>
</dbReference>
<evidence type="ECO:0000313" key="8">
    <source>
        <dbReference type="Proteomes" id="UP000294155"/>
    </source>
</evidence>
<dbReference type="PANTHER" id="PTHR43646">
    <property type="entry name" value="GLYCOSYLTRANSFERASE"/>
    <property type="match status" value="1"/>
</dbReference>
<dbReference type="EMBL" id="SEWE01000006">
    <property type="protein sequence ID" value="RYU82411.1"/>
    <property type="molecule type" value="Genomic_DNA"/>
</dbReference>
<evidence type="ECO:0000256" key="5">
    <source>
        <dbReference type="ARBA" id="ARBA00023136"/>
    </source>
</evidence>
<comment type="caution">
    <text evidence="7">The sequence shown here is derived from an EMBL/GenBank/DDBJ whole genome shotgun (WGS) entry which is preliminary data.</text>
</comment>
<sequence length="310" mass="34788">MPGLSVLIPVFNRDVTVLVSDLLVQAADWGGPVEILCFDDGSAPEFRELNALLRAWPAVCYQELPQNVGRAAIRNRLAAAARHEWLLLLDNDSLLPDDQLLARYAAARALAPVLVGGTIYEFAPPADPALYLRWHYGQERESRPAAVRQLEPHAQLTLNNLLIQAVVFRKFGLDEGLTRYGHEDTKFGWRLQEAGIAVRHLNNPVLHDGLEPAQVFLRKTHEAVRNLALLYRTQGLGTTTRLLSTALRMRRIGLGWAARLALAPWVDTWRRNLLAGQPSLRQLDLLKLYWLLQELHEEPAQPGVSGPERP</sequence>
<dbReference type="PANTHER" id="PTHR43646:SF2">
    <property type="entry name" value="GLYCOSYLTRANSFERASE 2-LIKE DOMAIN-CONTAINING PROTEIN"/>
    <property type="match status" value="1"/>
</dbReference>
<evidence type="ECO:0000256" key="1">
    <source>
        <dbReference type="ARBA" id="ARBA00004236"/>
    </source>
</evidence>
<dbReference type="CDD" id="cd00761">
    <property type="entry name" value="Glyco_tranf_GTA_type"/>
    <property type="match status" value="1"/>
</dbReference>
<proteinExistence type="predicted"/>
<keyword evidence="4 7" id="KW-0808">Transferase</keyword>
<dbReference type="GO" id="GO:0005886">
    <property type="term" value="C:plasma membrane"/>
    <property type="evidence" value="ECO:0007669"/>
    <property type="project" value="UniProtKB-SubCell"/>
</dbReference>
<dbReference type="OrthoDB" id="761861at2"/>
<dbReference type="Proteomes" id="UP000294155">
    <property type="component" value="Unassembled WGS sequence"/>
</dbReference>
<feature type="domain" description="Glycosyltransferase 2-like" evidence="6">
    <location>
        <begin position="5"/>
        <end position="122"/>
    </location>
</feature>
<evidence type="ECO:0000313" key="7">
    <source>
        <dbReference type="EMBL" id="RYU82411.1"/>
    </source>
</evidence>
<organism evidence="7 8">
    <name type="scientific">Hymenobacter persicinus</name>
    <dbReference type="NCBI Taxonomy" id="2025506"/>
    <lineage>
        <taxon>Bacteria</taxon>
        <taxon>Pseudomonadati</taxon>
        <taxon>Bacteroidota</taxon>
        <taxon>Cytophagia</taxon>
        <taxon>Cytophagales</taxon>
        <taxon>Hymenobacteraceae</taxon>
        <taxon>Hymenobacter</taxon>
    </lineage>
</organism>
<comment type="subcellular location">
    <subcellularLocation>
        <location evidence="1">Cell membrane</location>
    </subcellularLocation>
</comment>